<dbReference type="PANTHER" id="PTHR28641">
    <property type="match status" value="1"/>
</dbReference>
<dbReference type="EMBL" id="BRYB01004634">
    <property type="protein sequence ID" value="GMI34429.1"/>
    <property type="molecule type" value="Genomic_DNA"/>
</dbReference>
<sequence>YETSPASVVEAIARHEQVHPVRTLSDMRSRLGNGRRCLGFFHPSLPEKPLVFVHVALMPDLTGSMLEIRGSPPLLPEADARAAIFYSINATNPGLAGVDLGNALIKRAASLLAAEFPELETFSTLSPVPGFRSWLEVKAASPPPFALSDSELFGPHLAPFLSLLPSPPPASALSSLLSYLSPSPADRLSSPAAPPVLRPLLLRLLARYLCLERRRNRPVDGVAKFHLGNGAALRRLNWMADPSGRGMGQSYGMMVNYEYGGEGEVDGNRGRFGRGEVVRSEEVERHLE</sequence>
<name>A0ABQ6MVY3_9STRA</name>
<reference evidence="2 3" key="1">
    <citation type="journal article" date="2023" name="Commun. Biol.">
        <title>Genome analysis of Parmales, the sister group of diatoms, reveals the evolutionary specialization of diatoms from phago-mixotrophs to photoautotrophs.</title>
        <authorList>
            <person name="Ban H."/>
            <person name="Sato S."/>
            <person name="Yoshikawa S."/>
            <person name="Yamada K."/>
            <person name="Nakamura Y."/>
            <person name="Ichinomiya M."/>
            <person name="Sato N."/>
            <person name="Blanc-Mathieu R."/>
            <person name="Endo H."/>
            <person name="Kuwata A."/>
            <person name="Ogata H."/>
        </authorList>
    </citation>
    <scope>NUCLEOTIDE SEQUENCE [LARGE SCALE GENOMIC DNA]</scope>
</reference>
<gene>
    <name evidence="2" type="ORF">TeGR_g1891</name>
</gene>
<accession>A0ABQ6MVY3</accession>
<keyword evidence="3" id="KW-1185">Reference proteome</keyword>
<dbReference type="Proteomes" id="UP001165060">
    <property type="component" value="Unassembled WGS sequence"/>
</dbReference>
<protein>
    <recommendedName>
        <fullName evidence="1">Malonyl-CoA decarboxylase C-terminal domain-containing protein</fullName>
    </recommendedName>
</protein>
<dbReference type="PANTHER" id="PTHR28641:SF1">
    <property type="entry name" value="MALONYL-COA DECARBOXYLASE, MITOCHONDRIAL"/>
    <property type="match status" value="1"/>
</dbReference>
<feature type="domain" description="Malonyl-CoA decarboxylase C-terminal" evidence="1">
    <location>
        <begin position="3"/>
        <end position="259"/>
    </location>
</feature>
<dbReference type="InterPro" id="IPR007956">
    <property type="entry name" value="Malonyl_CoA_deC_C"/>
</dbReference>
<evidence type="ECO:0000313" key="2">
    <source>
        <dbReference type="EMBL" id="GMI34429.1"/>
    </source>
</evidence>
<dbReference type="Pfam" id="PF05292">
    <property type="entry name" value="MCD"/>
    <property type="match status" value="1"/>
</dbReference>
<organism evidence="2 3">
    <name type="scientific">Tetraparma gracilis</name>
    <dbReference type="NCBI Taxonomy" id="2962635"/>
    <lineage>
        <taxon>Eukaryota</taxon>
        <taxon>Sar</taxon>
        <taxon>Stramenopiles</taxon>
        <taxon>Ochrophyta</taxon>
        <taxon>Bolidophyceae</taxon>
        <taxon>Parmales</taxon>
        <taxon>Triparmaceae</taxon>
        <taxon>Tetraparma</taxon>
    </lineage>
</organism>
<dbReference type="Gene3D" id="3.40.630.150">
    <property type="entry name" value="Malonyl-CoA decarboxylase, catalytic domain"/>
    <property type="match status" value="1"/>
</dbReference>
<evidence type="ECO:0000313" key="3">
    <source>
        <dbReference type="Proteomes" id="UP001165060"/>
    </source>
</evidence>
<feature type="non-terminal residue" evidence="2">
    <location>
        <position position="1"/>
    </location>
</feature>
<dbReference type="InterPro" id="IPR038917">
    <property type="entry name" value="Malonyl_CoA_deC"/>
</dbReference>
<evidence type="ECO:0000259" key="1">
    <source>
        <dbReference type="Pfam" id="PF05292"/>
    </source>
</evidence>
<dbReference type="InterPro" id="IPR042303">
    <property type="entry name" value="Malonyl_CoA_deC_C_sf"/>
</dbReference>
<proteinExistence type="predicted"/>
<comment type="caution">
    <text evidence="2">The sequence shown here is derived from an EMBL/GenBank/DDBJ whole genome shotgun (WGS) entry which is preliminary data.</text>
</comment>